<evidence type="ECO:0008006" key="5">
    <source>
        <dbReference type="Google" id="ProtNLM"/>
    </source>
</evidence>
<feature type="chain" id="PRO_5046762460" description="SH3 domain-containing protein" evidence="2">
    <location>
        <begin position="36"/>
        <end position="164"/>
    </location>
</feature>
<protein>
    <recommendedName>
        <fullName evidence="5">SH3 domain-containing protein</fullName>
    </recommendedName>
</protein>
<keyword evidence="2" id="KW-0732">Signal</keyword>
<sequence length="164" mass="17488">MKDVKRESGARGFNRVLNLIMLLAAAWCAPATTLAANTGNNTSAAAGATGSASGNGNSGANNSGANSKNTTVPMASTQCEGLNLYAADNGKVITGNTSAYTVSGKDRLYFYFGPHDECLNKRVFIVPGDRVTAYREWKGFYSITYYNKAGVMFEGWVKSDRLSQ</sequence>
<keyword evidence="4" id="KW-1185">Reference proteome</keyword>
<accession>A0ABY8GBJ7</accession>
<dbReference type="RefSeq" id="WP_125258057.1">
    <property type="nucleotide sequence ID" value="NZ_CP114280.1"/>
</dbReference>
<feature type="region of interest" description="Disordered" evidence="1">
    <location>
        <begin position="45"/>
        <end position="69"/>
    </location>
</feature>
<feature type="signal peptide" evidence="2">
    <location>
        <begin position="1"/>
        <end position="35"/>
    </location>
</feature>
<organism evidence="3 4">
    <name type="scientific">Dickeya lacustris</name>
    <dbReference type="NCBI Taxonomy" id="2259638"/>
    <lineage>
        <taxon>Bacteria</taxon>
        <taxon>Pseudomonadati</taxon>
        <taxon>Pseudomonadota</taxon>
        <taxon>Gammaproteobacteria</taxon>
        <taxon>Enterobacterales</taxon>
        <taxon>Pectobacteriaceae</taxon>
        <taxon>Dickeya</taxon>
    </lineage>
</organism>
<evidence type="ECO:0000313" key="4">
    <source>
        <dbReference type="Proteomes" id="UP001219630"/>
    </source>
</evidence>
<evidence type="ECO:0000256" key="2">
    <source>
        <dbReference type="SAM" id="SignalP"/>
    </source>
</evidence>
<proteinExistence type="predicted"/>
<evidence type="ECO:0000313" key="3">
    <source>
        <dbReference type="EMBL" id="WFN57394.1"/>
    </source>
</evidence>
<reference evidence="3 4" key="1">
    <citation type="submission" date="2022-12" db="EMBL/GenBank/DDBJ databases">
        <title>Complete genome sequencing of Dickeya lacustris type strain LMG30899.</title>
        <authorList>
            <person name="Dobhal S."/>
            <person name="Arizala D."/>
            <person name="Arif M."/>
        </authorList>
    </citation>
    <scope>NUCLEOTIDE SEQUENCE [LARGE SCALE GENOMIC DNA]</scope>
    <source>
        <strain evidence="3 4">LMG30899</strain>
    </source>
</reference>
<gene>
    <name evidence="3" type="ORF">O1Q98_09495</name>
</gene>
<name>A0ABY8GBJ7_9GAMM</name>
<dbReference type="Proteomes" id="UP001219630">
    <property type="component" value="Chromosome"/>
</dbReference>
<dbReference type="EMBL" id="CP114280">
    <property type="protein sequence ID" value="WFN57394.1"/>
    <property type="molecule type" value="Genomic_DNA"/>
</dbReference>
<evidence type="ECO:0000256" key="1">
    <source>
        <dbReference type="SAM" id="MobiDB-lite"/>
    </source>
</evidence>